<dbReference type="Pfam" id="PF00702">
    <property type="entry name" value="Hydrolase"/>
    <property type="match status" value="1"/>
</dbReference>
<dbReference type="InterPro" id="IPR023214">
    <property type="entry name" value="HAD_sf"/>
</dbReference>
<dbReference type="SFLD" id="SFLDG01132">
    <property type="entry name" value="C1.5.3:_5'-Nucleotidase_Like"/>
    <property type="match status" value="1"/>
</dbReference>
<dbReference type="NCBIfam" id="TIGR01993">
    <property type="entry name" value="Pyr-5-nucltdase"/>
    <property type="match status" value="1"/>
</dbReference>
<dbReference type="Gene3D" id="3.40.50.1000">
    <property type="entry name" value="HAD superfamily/HAD-like"/>
    <property type="match status" value="1"/>
</dbReference>
<dbReference type="SFLD" id="SFLDS00003">
    <property type="entry name" value="Haloacid_Dehalogenase"/>
    <property type="match status" value="1"/>
</dbReference>
<name>A9NSA4_PICSI</name>
<dbReference type="InterPro" id="IPR006439">
    <property type="entry name" value="HAD-SF_hydro_IA"/>
</dbReference>
<dbReference type="Gene3D" id="1.10.150.450">
    <property type="match status" value="1"/>
</dbReference>
<accession>A9NSA4</accession>
<proteinExistence type="evidence at transcript level"/>
<dbReference type="InterPro" id="IPR036412">
    <property type="entry name" value="HAD-like_sf"/>
</dbReference>
<sequence>MEQSTLQFDCLLFDLDDTLYPSSTGIATACRKNIDEFLAQVFGFSREVVPSLRTQFYKTNGSTLAGLRKLGYEVDADEYHSFVHGNLPYEVIEADPALRSILMSMPQRKLVFTNSDKIHACKALKRLGLEDCFEDIICFESLNMAYPFNQQIDECKPSTSPVFIKPSIEAMKRAITIANVDPQRTLFFDDNVRNIAGAKEAGLNTVLVGSSVKNEGADYALESIHNVREVIPEIWIETTKYVGCDEFGSSIAEVHSIEATPVPEIWVETTKYIGCDKFGDSIAEVNSIEATPVVVT</sequence>
<evidence type="ECO:0000313" key="1">
    <source>
        <dbReference type="EMBL" id="ABK23515.1"/>
    </source>
</evidence>
<dbReference type="PANTHER" id="PTHR12725">
    <property type="entry name" value="HALOACID DEHALOGENASE-LIKE HYDROLASE"/>
    <property type="match status" value="1"/>
</dbReference>
<dbReference type="SUPFAM" id="SSF56784">
    <property type="entry name" value="HAD-like"/>
    <property type="match status" value="1"/>
</dbReference>
<dbReference type="AlphaFoldDB" id="A9NSA4"/>
<dbReference type="PANTHER" id="PTHR12725:SF81">
    <property type="entry name" value="OS03G0701200 PROTEIN"/>
    <property type="match status" value="1"/>
</dbReference>
<dbReference type="SFLD" id="SFLDG01129">
    <property type="entry name" value="C1.5:_HAD__Beta-PGM__Phosphata"/>
    <property type="match status" value="1"/>
</dbReference>
<dbReference type="NCBIfam" id="TIGR01509">
    <property type="entry name" value="HAD-SF-IA-v3"/>
    <property type="match status" value="1"/>
</dbReference>
<dbReference type="EMBL" id="EF084189">
    <property type="protein sequence ID" value="ABK23515.1"/>
    <property type="molecule type" value="mRNA"/>
</dbReference>
<reference evidence="1" key="1">
    <citation type="journal article" date="2008" name="BMC Genomics">
        <title>A conifer genomics resource of 200,000 spruce (Picea spp.) ESTs and 6,464 high-quality, sequence-finished full-length cDNAs for Sitka spruce (Picea sitchensis).</title>
        <authorList>
            <person name="Ralph S.G."/>
            <person name="Chun H.J."/>
            <person name="Kolosova N."/>
            <person name="Cooper D."/>
            <person name="Oddy C."/>
            <person name="Ritland C.E."/>
            <person name="Kirkpatrick R."/>
            <person name="Moore R."/>
            <person name="Barber S."/>
            <person name="Holt R.A."/>
            <person name="Jones S.J."/>
            <person name="Marra M.A."/>
            <person name="Douglas C.J."/>
            <person name="Ritland K."/>
            <person name="Bohlmann J."/>
        </authorList>
    </citation>
    <scope>NUCLEOTIDE SEQUENCE</scope>
    <source>
        <tissue evidence="1">Bark</tissue>
    </source>
</reference>
<protein>
    <submittedName>
        <fullName evidence="1">Uncharacterized protein</fullName>
    </submittedName>
</protein>
<dbReference type="InterPro" id="IPR010237">
    <property type="entry name" value="Pyr-5-nucltdase"/>
</dbReference>
<organism evidence="1">
    <name type="scientific">Picea sitchensis</name>
    <name type="common">Sitka spruce</name>
    <name type="synonym">Pinus sitchensis</name>
    <dbReference type="NCBI Taxonomy" id="3332"/>
    <lineage>
        <taxon>Eukaryota</taxon>
        <taxon>Viridiplantae</taxon>
        <taxon>Streptophyta</taxon>
        <taxon>Embryophyta</taxon>
        <taxon>Tracheophyta</taxon>
        <taxon>Spermatophyta</taxon>
        <taxon>Pinopsida</taxon>
        <taxon>Pinidae</taxon>
        <taxon>Conifers I</taxon>
        <taxon>Pinales</taxon>
        <taxon>Pinaceae</taxon>
        <taxon>Picea</taxon>
    </lineage>
</organism>